<feature type="region of interest" description="Disordered" evidence="4">
    <location>
        <begin position="370"/>
        <end position="390"/>
    </location>
</feature>
<evidence type="ECO:0000313" key="6">
    <source>
        <dbReference type="Proteomes" id="UP000440578"/>
    </source>
</evidence>
<dbReference type="Proteomes" id="UP000440578">
    <property type="component" value="Unassembled WGS sequence"/>
</dbReference>
<dbReference type="PROSITE" id="PS50294">
    <property type="entry name" value="WD_REPEATS_REGION"/>
    <property type="match status" value="4"/>
</dbReference>
<gene>
    <name evidence="5" type="primary">WDR86_3</name>
    <name evidence="5" type="ORF">FJT64_023732</name>
</gene>
<protein>
    <submittedName>
        <fullName evidence="5">WD repeat-containing protein 86</fullName>
    </submittedName>
</protein>
<evidence type="ECO:0000256" key="1">
    <source>
        <dbReference type="ARBA" id="ARBA00022574"/>
    </source>
</evidence>
<accession>A0A6A4WAY1</accession>
<organism evidence="5 6">
    <name type="scientific">Amphibalanus amphitrite</name>
    <name type="common">Striped barnacle</name>
    <name type="synonym">Balanus amphitrite</name>
    <dbReference type="NCBI Taxonomy" id="1232801"/>
    <lineage>
        <taxon>Eukaryota</taxon>
        <taxon>Metazoa</taxon>
        <taxon>Ecdysozoa</taxon>
        <taxon>Arthropoda</taxon>
        <taxon>Crustacea</taxon>
        <taxon>Multicrustacea</taxon>
        <taxon>Cirripedia</taxon>
        <taxon>Thoracica</taxon>
        <taxon>Thoracicalcarea</taxon>
        <taxon>Balanomorpha</taxon>
        <taxon>Balanoidea</taxon>
        <taxon>Balanidae</taxon>
        <taxon>Amphibalaninae</taxon>
        <taxon>Amphibalanus</taxon>
    </lineage>
</organism>
<feature type="compositionally biased region" description="Acidic residues" evidence="4">
    <location>
        <begin position="338"/>
        <end position="348"/>
    </location>
</feature>
<dbReference type="PROSITE" id="PS50082">
    <property type="entry name" value="WD_REPEATS_2"/>
    <property type="match status" value="5"/>
</dbReference>
<feature type="repeat" description="WD" evidence="3">
    <location>
        <begin position="173"/>
        <end position="214"/>
    </location>
</feature>
<dbReference type="InterPro" id="IPR001680">
    <property type="entry name" value="WD40_rpt"/>
</dbReference>
<dbReference type="PANTHER" id="PTHR19848:SF8">
    <property type="entry name" value="F-BOX AND WD REPEAT DOMAIN CONTAINING 7"/>
    <property type="match status" value="1"/>
</dbReference>
<evidence type="ECO:0000256" key="3">
    <source>
        <dbReference type="PROSITE-ProRule" id="PRU00221"/>
    </source>
</evidence>
<dbReference type="OrthoDB" id="674604at2759"/>
<dbReference type="CDD" id="cd00200">
    <property type="entry name" value="WD40"/>
    <property type="match status" value="1"/>
</dbReference>
<keyword evidence="1 3" id="KW-0853">WD repeat</keyword>
<sequence>MGCRQSKDGKSIYEKESLAEHEGAINCMGLSEDGSLLVTGSDDWTARMWSTQTDDTECLGVLEGHENSVTCVALSDTFVITGSSDTTIRKWDMTRCECIFIYEGKCGHRHGIHALIFLSGDAHGSSDTDDERDEELVADDTVTIHPGDRLITGSMDTTAKSWNVDTGQLIHTFRGHKGPIVCMTTDEDAETLFTAGEDHAIKIWDISNGMLIRTMDGHADAILCMQVVKKLLYTGSKDKTARCWVTAFGENTRTYQKSQHSVSCLKVANGVVFTGSGDTHARAYDAKSGALKRTYTGHGSAISCLQWINHKLYTGSNDGVLKVWDARDIADDPVVNESDSDSEEDEDMKELNKENKVRLRELERRLENVGTTDDEIKQMEDTMAGIQDYD</sequence>
<dbReference type="InterPro" id="IPR019775">
    <property type="entry name" value="WD40_repeat_CS"/>
</dbReference>
<feature type="repeat" description="WD" evidence="3">
    <location>
        <begin position="62"/>
        <end position="93"/>
    </location>
</feature>
<dbReference type="EMBL" id="VIIS01000846">
    <property type="protein sequence ID" value="KAF0304436.1"/>
    <property type="molecule type" value="Genomic_DNA"/>
</dbReference>
<evidence type="ECO:0000256" key="4">
    <source>
        <dbReference type="SAM" id="MobiDB-lite"/>
    </source>
</evidence>
<proteinExistence type="predicted"/>
<evidence type="ECO:0000313" key="5">
    <source>
        <dbReference type="EMBL" id="KAF0304436.1"/>
    </source>
</evidence>
<dbReference type="SMART" id="SM00320">
    <property type="entry name" value="WD40"/>
    <property type="match status" value="7"/>
</dbReference>
<dbReference type="Gene3D" id="2.130.10.10">
    <property type="entry name" value="YVTN repeat-like/Quinoprotein amine dehydrogenase"/>
    <property type="match status" value="2"/>
</dbReference>
<dbReference type="AlphaFoldDB" id="A0A6A4WAY1"/>
<feature type="repeat" description="WD" evidence="3">
    <location>
        <begin position="147"/>
        <end position="172"/>
    </location>
</feature>
<dbReference type="SUPFAM" id="SSF50978">
    <property type="entry name" value="WD40 repeat-like"/>
    <property type="match status" value="1"/>
</dbReference>
<reference evidence="5 6" key="1">
    <citation type="submission" date="2019-07" db="EMBL/GenBank/DDBJ databases">
        <title>Draft genome assembly of a fouling barnacle, Amphibalanus amphitrite (Darwin, 1854): The first reference genome for Thecostraca.</title>
        <authorList>
            <person name="Kim W."/>
        </authorList>
    </citation>
    <scope>NUCLEOTIDE SEQUENCE [LARGE SCALE GENOMIC DNA]</scope>
    <source>
        <strain evidence="5">SNU_AA5</strain>
        <tissue evidence="5">Soma without cirri and trophi</tissue>
    </source>
</reference>
<feature type="region of interest" description="Disordered" evidence="4">
    <location>
        <begin position="333"/>
        <end position="355"/>
    </location>
</feature>
<evidence type="ECO:0000256" key="2">
    <source>
        <dbReference type="ARBA" id="ARBA00022737"/>
    </source>
</evidence>
<keyword evidence="6" id="KW-1185">Reference proteome</keyword>
<name>A0A6A4WAY1_AMPAM</name>
<comment type="caution">
    <text evidence="5">The sequence shown here is derived from an EMBL/GenBank/DDBJ whole genome shotgun (WGS) entry which is preliminary data.</text>
</comment>
<dbReference type="InterPro" id="IPR015943">
    <property type="entry name" value="WD40/YVTN_repeat-like_dom_sf"/>
</dbReference>
<feature type="repeat" description="WD" evidence="3">
    <location>
        <begin position="295"/>
        <end position="325"/>
    </location>
</feature>
<dbReference type="PRINTS" id="PR00320">
    <property type="entry name" value="GPROTEINBRPT"/>
</dbReference>
<dbReference type="Pfam" id="PF00400">
    <property type="entry name" value="WD40"/>
    <property type="match status" value="5"/>
</dbReference>
<feature type="repeat" description="WD" evidence="3">
    <location>
        <begin position="18"/>
        <end position="59"/>
    </location>
</feature>
<keyword evidence="2" id="KW-0677">Repeat</keyword>
<dbReference type="InterPro" id="IPR036322">
    <property type="entry name" value="WD40_repeat_dom_sf"/>
</dbReference>
<dbReference type="InterPro" id="IPR020472">
    <property type="entry name" value="WD40_PAC1"/>
</dbReference>
<dbReference type="PANTHER" id="PTHR19848">
    <property type="entry name" value="WD40 REPEAT PROTEIN"/>
    <property type="match status" value="1"/>
</dbReference>
<dbReference type="PROSITE" id="PS00678">
    <property type="entry name" value="WD_REPEATS_1"/>
    <property type="match status" value="1"/>
</dbReference>